<evidence type="ECO:0000313" key="2">
    <source>
        <dbReference type="Proteomes" id="UP000235589"/>
    </source>
</evidence>
<dbReference type="Proteomes" id="UP000235589">
    <property type="component" value="Chromosome"/>
</dbReference>
<dbReference type="GeneID" id="98061905"/>
<dbReference type="EMBL" id="CP020991">
    <property type="protein sequence ID" value="AUO18664.1"/>
    <property type="molecule type" value="Genomic_DNA"/>
</dbReference>
<accession>A0A2K9P080</accession>
<reference evidence="1 2" key="1">
    <citation type="submission" date="2017-04" db="EMBL/GenBank/DDBJ databases">
        <title>Monoglobus pectinilyticus 14 draft genome.</title>
        <authorList>
            <person name="Kim C."/>
            <person name="Rosendale D.I."/>
            <person name="Kelly W.J."/>
            <person name="Tannock G.W."/>
            <person name="Patchett M.L."/>
            <person name="Jordens J.Z."/>
        </authorList>
    </citation>
    <scope>NUCLEOTIDE SEQUENCE [LARGE SCALE GENOMIC DNA]</scope>
    <source>
        <strain evidence="1 2">14</strain>
    </source>
</reference>
<proteinExistence type="predicted"/>
<evidence type="ECO:0000313" key="1">
    <source>
        <dbReference type="EMBL" id="AUO18664.1"/>
    </source>
</evidence>
<dbReference type="KEGG" id="mpec:B9O19_00481"/>
<name>A0A2K9P080_9FIRM</name>
<dbReference type="AlphaFoldDB" id="A0A2K9P080"/>
<gene>
    <name evidence="1" type="ORF">B9O19_00481</name>
</gene>
<organism evidence="1 2">
    <name type="scientific">Monoglobus pectinilyticus</name>
    <dbReference type="NCBI Taxonomy" id="1981510"/>
    <lineage>
        <taxon>Bacteria</taxon>
        <taxon>Bacillati</taxon>
        <taxon>Bacillota</taxon>
        <taxon>Clostridia</taxon>
        <taxon>Monoglobales</taxon>
        <taxon>Monoglobaceae</taxon>
        <taxon>Monoglobus</taxon>
    </lineage>
</organism>
<protein>
    <submittedName>
        <fullName evidence="1">Uncharacterized protein</fullName>
    </submittedName>
</protein>
<keyword evidence="2" id="KW-1185">Reference proteome</keyword>
<sequence length="62" mass="7339">MKCPHKCNRKEYTEQRYEYNEDGQLERDVFTTVSTETLCECETDCAAYKDGVCQFTIMNLQK</sequence>
<dbReference type="RefSeq" id="WP_102364951.1">
    <property type="nucleotide sequence ID" value="NZ_CP020991.1"/>
</dbReference>